<comment type="caution">
    <text evidence="1">The sequence shown here is derived from an EMBL/GenBank/DDBJ whole genome shotgun (WGS) entry which is preliminary data.</text>
</comment>
<proteinExistence type="predicted"/>
<organism evidence="1">
    <name type="scientific">marine sediment metagenome</name>
    <dbReference type="NCBI Taxonomy" id="412755"/>
    <lineage>
        <taxon>unclassified sequences</taxon>
        <taxon>metagenomes</taxon>
        <taxon>ecological metagenomes</taxon>
    </lineage>
</organism>
<dbReference type="EMBL" id="BARV01027894">
    <property type="protein sequence ID" value="GAI42436.1"/>
    <property type="molecule type" value="Genomic_DNA"/>
</dbReference>
<name>X1PIV0_9ZZZZ</name>
<gene>
    <name evidence="1" type="ORF">S06H3_44787</name>
</gene>
<evidence type="ECO:0000313" key="1">
    <source>
        <dbReference type="EMBL" id="GAI42436.1"/>
    </source>
</evidence>
<dbReference type="AlphaFoldDB" id="X1PIV0"/>
<reference evidence="1" key="1">
    <citation type="journal article" date="2014" name="Front. Microbiol.">
        <title>High frequency of phylogenetically diverse reductive dehalogenase-homologous genes in deep subseafloor sedimentary metagenomes.</title>
        <authorList>
            <person name="Kawai M."/>
            <person name="Futagami T."/>
            <person name="Toyoda A."/>
            <person name="Takaki Y."/>
            <person name="Nishi S."/>
            <person name="Hori S."/>
            <person name="Arai W."/>
            <person name="Tsubouchi T."/>
            <person name="Morono Y."/>
            <person name="Uchiyama I."/>
            <person name="Ito T."/>
            <person name="Fujiyama A."/>
            <person name="Inagaki F."/>
            <person name="Takami H."/>
        </authorList>
    </citation>
    <scope>NUCLEOTIDE SEQUENCE</scope>
    <source>
        <strain evidence="1">Expedition CK06-06</strain>
    </source>
</reference>
<feature type="non-terminal residue" evidence="1">
    <location>
        <position position="1"/>
    </location>
</feature>
<protein>
    <submittedName>
        <fullName evidence="1">Uncharacterized protein</fullName>
    </submittedName>
</protein>
<sequence>TGRQKQGVTAPSQAALSGSLNLSLQVLPRRASGGISDTVQAFCGAFGFQGGNRFI</sequence>
<accession>X1PIV0</accession>